<reference evidence="2" key="1">
    <citation type="submission" date="2021-12" db="EMBL/GenBank/DDBJ databases">
        <title>Comparative genomics, transcriptomics and evolutionary studies reveal genomic signatures of adaptation to plant cell wall in hemibiotrophic fungi.</title>
        <authorList>
            <consortium name="DOE Joint Genome Institute"/>
            <person name="Baroncelli R."/>
            <person name="Diaz J.F."/>
            <person name="Benocci T."/>
            <person name="Peng M."/>
            <person name="Battaglia E."/>
            <person name="Haridas S."/>
            <person name="Andreopoulos W."/>
            <person name="Labutti K."/>
            <person name="Pangilinan J."/>
            <person name="Floch G.L."/>
            <person name="Makela M.R."/>
            <person name="Henrissat B."/>
            <person name="Grigoriev I.V."/>
            <person name="Crouch J.A."/>
            <person name="De Vries R.P."/>
            <person name="Sukno S.A."/>
            <person name="Thon M.R."/>
        </authorList>
    </citation>
    <scope>NUCLEOTIDE SEQUENCE</scope>
    <source>
        <strain evidence="2">CBS 112980</strain>
    </source>
</reference>
<proteinExistence type="predicted"/>
<accession>A0AAD8U8V5</accession>
<feature type="region of interest" description="Disordered" evidence="1">
    <location>
        <begin position="58"/>
        <end position="84"/>
    </location>
</feature>
<sequence>MTYPSRHLRPESGVHCIVSGGQHVVVSWIQSHRVVPVRTRVLGAHAEHMPHEILVKDEHGSIQERTPRQEGREGGNIPHGGGRRKNLRIGLAETMGCNPSRPLNSLQTDVDQTLSTHYPLTVTRPPRYSYNEHNEACRLLRPWTVRGAKSRSFMFVVHVINNSLLDRSQTLAQIRLLGHLQQLAYIHKLQVLVKCLDYLSDTDDDPYAADEKQLYQGMLAARSKAEMIRLWDDRPPTASSPSPEEATTAEHRISAVIDHVRHSRDVGDVDVKHQVEPEIVAALSRFAKSWTLDDFMDTHEKIMGEPPTLHAAGISKLQAQFILQAQVARASLTSDNGATPTVSVSFLPDDVPNVTLINIKKQWKTLFVPLAKRVKESEKSLRQDLYTMQLVSLGSAHSNGGQQWKELDELGQAGMDIIDHLHLDAGQILLRGPGPLLGQKLLLGSVGPVADRAKARRESEAGLYGTGGSQATYEDMDACVCQTQSMAPGVEYVQPHTLVETAKSCSDVPTIVAPVNPDMLLNLHVWAVSIPGGIHAGVMSSFAAD</sequence>
<keyword evidence="3" id="KW-1185">Reference proteome</keyword>
<evidence type="ECO:0000313" key="2">
    <source>
        <dbReference type="EMBL" id="KAK1701939.1"/>
    </source>
</evidence>
<dbReference type="EMBL" id="JAHMHS010000328">
    <property type="protein sequence ID" value="KAK1701939.1"/>
    <property type="molecule type" value="Genomic_DNA"/>
</dbReference>
<evidence type="ECO:0000256" key="1">
    <source>
        <dbReference type="SAM" id="MobiDB-lite"/>
    </source>
</evidence>
<gene>
    <name evidence="2" type="ORF">BDZ83DRAFT_658546</name>
</gene>
<protein>
    <submittedName>
        <fullName evidence="2">Uncharacterized protein</fullName>
    </submittedName>
</protein>
<dbReference type="GeneID" id="85394940"/>
<evidence type="ECO:0000313" key="3">
    <source>
        <dbReference type="Proteomes" id="UP001244207"/>
    </source>
</evidence>
<comment type="caution">
    <text evidence="2">The sequence shown here is derived from an EMBL/GenBank/DDBJ whole genome shotgun (WGS) entry which is preliminary data.</text>
</comment>
<dbReference type="AlphaFoldDB" id="A0AAD8U8V5"/>
<organism evidence="2 3">
    <name type="scientific">Glomerella acutata</name>
    <name type="common">Colletotrichum acutatum</name>
    <dbReference type="NCBI Taxonomy" id="27357"/>
    <lineage>
        <taxon>Eukaryota</taxon>
        <taxon>Fungi</taxon>
        <taxon>Dikarya</taxon>
        <taxon>Ascomycota</taxon>
        <taxon>Pezizomycotina</taxon>
        <taxon>Sordariomycetes</taxon>
        <taxon>Hypocreomycetidae</taxon>
        <taxon>Glomerellales</taxon>
        <taxon>Glomerellaceae</taxon>
        <taxon>Colletotrichum</taxon>
        <taxon>Colletotrichum acutatum species complex</taxon>
    </lineage>
</organism>
<name>A0AAD8U8V5_GLOAC</name>
<dbReference type="Proteomes" id="UP001244207">
    <property type="component" value="Unassembled WGS sequence"/>
</dbReference>
<feature type="compositionally biased region" description="Basic and acidic residues" evidence="1">
    <location>
        <begin position="58"/>
        <end position="73"/>
    </location>
</feature>
<dbReference type="RefSeq" id="XP_060357080.1">
    <property type="nucleotide sequence ID" value="XM_060511041.1"/>
</dbReference>